<dbReference type="Gramene" id="Ma00_t02710.1">
    <property type="protein sequence ID" value="Ma00_p02710.1"/>
    <property type="gene ID" value="Ma00_g02710"/>
</dbReference>
<comment type="similarity">
    <text evidence="1">Belongs to the REF/SRPP family.</text>
</comment>
<dbReference type="InterPro" id="IPR008802">
    <property type="entry name" value="REF"/>
</dbReference>
<evidence type="ECO:0000313" key="3">
    <source>
        <dbReference type="Proteomes" id="UP000012960"/>
    </source>
</evidence>
<keyword evidence="3" id="KW-1185">Reference proteome</keyword>
<organism evidence="2 3">
    <name type="scientific">Musa acuminata subsp. malaccensis</name>
    <name type="common">Wild banana</name>
    <name type="synonym">Musa malaccensis</name>
    <dbReference type="NCBI Taxonomy" id="214687"/>
    <lineage>
        <taxon>Eukaryota</taxon>
        <taxon>Viridiplantae</taxon>
        <taxon>Streptophyta</taxon>
        <taxon>Embryophyta</taxon>
        <taxon>Tracheophyta</taxon>
        <taxon>Spermatophyta</taxon>
        <taxon>Magnoliopsida</taxon>
        <taxon>Liliopsida</taxon>
        <taxon>Zingiberales</taxon>
        <taxon>Musaceae</taxon>
        <taxon>Musa</taxon>
    </lineage>
</organism>
<dbReference type="InParanoid" id="A0A804HMP1"/>
<protein>
    <submittedName>
        <fullName evidence="2">Uncharacterized protein</fullName>
    </submittedName>
</protein>
<accession>A0A804HMP1</accession>
<dbReference type="PANTHER" id="PTHR33732:SF9">
    <property type="entry name" value="REF_SRPP-LIKE PROTEIN OS05G0151300_LOC_OS05G05940"/>
    <property type="match status" value="1"/>
</dbReference>
<dbReference type="Pfam" id="PF05755">
    <property type="entry name" value="REF"/>
    <property type="match status" value="1"/>
</dbReference>
<evidence type="ECO:0000313" key="2">
    <source>
        <dbReference type="EnsemblPlants" id="Ma00_p02710.1"/>
    </source>
</evidence>
<dbReference type="Proteomes" id="UP000012960">
    <property type="component" value="Unplaced"/>
</dbReference>
<reference evidence="2" key="1">
    <citation type="submission" date="2021-05" db="UniProtKB">
        <authorList>
            <consortium name="EnsemblPlants"/>
        </authorList>
    </citation>
    <scope>IDENTIFICATION</scope>
    <source>
        <strain evidence="2">subsp. malaccensis</strain>
    </source>
</reference>
<proteinExistence type="inferred from homology"/>
<evidence type="ECO:0000256" key="1">
    <source>
        <dbReference type="ARBA" id="ARBA00009737"/>
    </source>
</evidence>
<dbReference type="EnsemblPlants" id="Ma00_t02710.1">
    <property type="protein sequence ID" value="Ma00_p02710.1"/>
    <property type="gene ID" value="Ma00_g02710"/>
</dbReference>
<dbReference type="OMA" id="KPIENTH"/>
<sequence>MANVGESVQKLEPRVPSVVVEASAAARYAAGEVRRPGLVGSAVGLARSLYCRCEPTAKGLYAKYKPAADEVAVLAWRSLSRLPLVTRLVVPVGAHLSEKYNEAVRCSAKKGYSISAHLPLVPTERIVQFLAGKATAKSL</sequence>
<dbReference type="PANTHER" id="PTHR33732">
    <property type="entry name" value="REF/SRPP-LIKE PROTEIN OS05G0151300/LOC_OS05G05940"/>
    <property type="match status" value="1"/>
</dbReference>
<dbReference type="AlphaFoldDB" id="A0A804HMP1"/>
<name>A0A804HMP1_MUSAM</name>